<evidence type="ECO:0000256" key="8">
    <source>
        <dbReference type="SAM" id="SignalP"/>
    </source>
</evidence>
<evidence type="ECO:0000256" key="6">
    <source>
        <dbReference type="ARBA" id="ARBA00023157"/>
    </source>
</evidence>
<dbReference type="InterPro" id="IPR000560">
    <property type="entry name" value="His_Pase_clade-2"/>
</dbReference>
<evidence type="ECO:0000256" key="1">
    <source>
        <dbReference type="ARBA" id="ARBA00000032"/>
    </source>
</evidence>
<keyword evidence="4 8" id="KW-0732">Signal</keyword>
<dbReference type="InterPro" id="IPR050645">
    <property type="entry name" value="Histidine_acid_phosphatase"/>
</dbReference>
<name>A0A183B3Q1_9TREM</name>
<dbReference type="Pfam" id="PF00328">
    <property type="entry name" value="His_Phos_2"/>
    <property type="match status" value="1"/>
</dbReference>
<protein>
    <recommendedName>
        <fullName evidence="3">acid phosphatase</fullName>
        <ecNumber evidence="3">3.1.3.2</ecNumber>
    </recommendedName>
</protein>
<dbReference type="CDD" id="cd07061">
    <property type="entry name" value="HP_HAP_like"/>
    <property type="match status" value="1"/>
</dbReference>
<evidence type="ECO:0000313" key="11">
    <source>
        <dbReference type="WBParaSite" id="ECPE_0001387601-mRNA-1"/>
    </source>
</evidence>
<dbReference type="InterPro" id="IPR029033">
    <property type="entry name" value="His_PPase_superfam"/>
</dbReference>
<dbReference type="SUPFAM" id="SSF53254">
    <property type="entry name" value="Phosphoglycerate mutase-like"/>
    <property type="match status" value="1"/>
</dbReference>
<dbReference type="InterPro" id="IPR033379">
    <property type="entry name" value="Acid_Pase_AS"/>
</dbReference>
<comment type="similarity">
    <text evidence="2">Belongs to the histidine acid phosphatase family.</text>
</comment>
<gene>
    <name evidence="9" type="ORF">ECPE_LOCUS13836</name>
</gene>
<accession>A0A183B3Q1</accession>
<dbReference type="Proteomes" id="UP000272942">
    <property type="component" value="Unassembled WGS sequence"/>
</dbReference>
<evidence type="ECO:0000313" key="9">
    <source>
        <dbReference type="EMBL" id="VDP91108.1"/>
    </source>
</evidence>
<sequence length="223" mass="25073">MTRALISLIVRLFYGACFLPLVTTTAKSSTDPDVTSTVRFVFTLSRHGDRSPIHRPVHDPYESHWSAGYGQLTSLGVRQQVELGQFVRRQYGAILPHTYHKNFFFFRSSGTSRTIQSATSFIHGLFTSAEQKWDPTVTAAPPLFSMPTKDDRLLKSSSFCPRAKELVDKVFDGPEAAAKVREFGRTIQVLQVLYREYSHLVLGVCMCVCVWGGEITLCNKMLS</sequence>
<keyword evidence="5" id="KW-0378">Hydrolase</keyword>
<reference evidence="9 10" key="2">
    <citation type="submission" date="2018-11" db="EMBL/GenBank/DDBJ databases">
        <authorList>
            <consortium name="Pathogen Informatics"/>
        </authorList>
    </citation>
    <scope>NUCLEOTIDE SEQUENCE [LARGE SCALE GENOMIC DNA]</scope>
    <source>
        <strain evidence="9 10">Egypt</strain>
    </source>
</reference>
<keyword evidence="6" id="KW-1015">Disulfide bond</keyword>
<dbReference type="PANTHER" id="PTHR11567">
    <property type="entry name" value="ACID PHOSPHATASE-RELATED"/>
    <property type="match status" value="1"/>
</dbReference>
<proteinExistence type="inferred from homology"/>
<feature type="chain" id="PRO_5043138313" description="acid phosphatase" evidence="8">
    <location>
        <begin position="29"/>
        <end position="223"/>
    </location>
</feature>
<dbReference type="EMBL" id="UZAN01056095">
    <property type="protein sequence ID" value="VDP91108.1"/>
    <property type="molecule type" value="Genomic_DNA"/>
</dbReference>
<reference evidence="11" key="1">
    <citation type="submission" date="2016-06" db="UniProtKB">
        <authorList>
            <consortium name="WormBaseParasite"/>
        </authorList>
    </citation>
    <scope>IDENTIFICATION</scope>
</reference>
<comment type="catalytic activity">
    <reaction evidence="1">
        <text>a phosphate monoester + H2O = an alcohol + phosphate</text>
        <dbReference type="Rhea" id="RHEA:15017"/>
        <dbReference type="ChEBI" id="CHEBI:15377"/>
        <dbReference type="ChEBI" id="CHEBI:30879"/>
        <dbReference type="ChEBI" id="CHEBI:43474"/>
        <dbReference type="ChEBI" id="CHEBI:67140"/>
        <dbReference type="EC" id="3.1.3.2"/>
    </reaction>
</comment>
<dbReference type="GO" id="GO:0003993">
    <property type="term" value="F:acid phosphatase activity"/>
    <property type="evidence" value="ECO:0007669"/>
    <property type="project" value="UniProtKB-EC"/>
</dbReference>
<feature type="signal peptide" evidence="8">
    <location>
        <begin position="1"/>
        <end position="28"/>
    </location>
</feature>
<dbReference type="EC" id="3.1.3.2" evidence="3"/>
<evidence type="ECO:0000313" key="10">
    <source>
        <dbReference type="Proteomes" id="UP000272942"/>
    </source>
</evidence>
<dbReference type="OrthoDB" id="5821688at2759"/>
<dbReference type="AlphaFoldDB" id="A0A183B3Q1"/>
<dbReference type="PROSITE" id="PS00616">
    <property type="entry name" value="HIS_ACID_PHOSPHAT_1"/>
    <property type="match status" value="1"/>
</dbReference>
<evidence type="ECO:0000256" key="7">
    <source>
        <dbReference type="ARBA" id="ARBA00023180"/>
    </source>
</evidence>
<evidence type="ECO:0000256" key="3">
    <source>
        <dbReference type="ARBA" id="ARBA00012646"/>
    </source>
</evidence>
<evidence type="ECO:0000256" key="4">
    <source>
        <dbReference type="ARBA" id="ARBA00022729"/>
    </source>
</evidence>
<evidence type="ECO:0000256" key="2">
    <source>
        <dbReference type="ARBA" id="ARBA00005375"/>
    </source>
</evidence>
<dbReference type="PANTHER" id="PTHR11567:SF211">
    <property type="entry name" value="PROSTATIC ACID PHOSPHATASE"/>
    <property type="match status" value="1"/>
</dbReference>
<keyword evidence="7" id="KW-0325">Glycoprotein</keyword>
<dbReference type="Gene3D" id="3.40.50.1240">
    <property type="entry name" value="Phosphoglycerate mutase-like"/>
    <property type="match status" value="1"/>
</dbReference>
<organism evidence="11">
    <name type="scientific">Echinostoma caproni</name>
    <dbReference type="NCBI Taxonomy" id="27848"/>
    <lineage>
        <taxon>Eukaryota</taxon>
        <taxon>Metazoa</taxon>
        <taxon>Spiralia</taxon>
        <taxon>Lophotrochozoa</taxon>
        <taxon>Platyhelminthes</taxon>
        <taxon>Trematoda</taxon>
        <taxon>Digenea</taxon>
        <taxon>Plagiorchiida</taxon>
        <taxon>Echinostomata</taxon>
        <taxon>Echinostomatoidea</taxon>
        <taxon>Echinostomatidae</taxon>
        <taxon>Echinostoma</taxon>
    </lineage>
</organism>
<evidence type="ECO:0000256" key="5">
    <source>
        <dbReference type="ARBA" id="ARBA00022801"/>
    </source>
</evidence>
<keyword evidence="10" id="KW-1185">Reference proteome</keyword>
<dbReference type="WBParaSite" id="ECPE_0001387601-mRNA-1">
    <property type="protein sequence ID" value="ECPE_0001387601-mRNA-1"/>
    <property type="gene ID" value="ECPE_0001387601"/>
</dbReference>